<evidence type="ECO:0000256" key="2">
    <source>
        <dbReference type="SAM" id="SignalP"/>
    </source>
</evidence>
<feature type="signal peptide" evidence="2">
    <location>
        <begin position="1"/>
        <end position="21"/>
    </location>
</feature>
<name>A0AA87RAR7_9MICO</name>
<dbReference type="Proteomes" id="UP000321749">
    <property type="component" value="Unassembled WGS sequence"/>
</dbReference>
<evidence type="ECO:0000313" key="4">
    <source>
        <dbReference type="Proteomes" id="UP000321749"/>
    </source>
</evidence>
<proteinExistence type="predicted"/>
<feature type="region of interest" description="Disordered" evidence="1">
    <location>
        <begin position="21"/>
        <end position="44"/>
    </location>
</feature>
<accession>A0AA87RAR7</accession>
<dbReference type="AlphaFoldDB" id="A0AA87RAR7"/>
<sequence>MLAALALAGAAALVAGCAAQQAPTSTDPGTTDPGSPPVAISGADPAPLDGTLLQDLRVMDQVAAEGTLVRWLEPGVSIAIVLGGSGGGGECIPQPHAAALEPTAPSIVVRFDPPNPEVMCTADFTLHGWELALAEPVDAATVVPVRLVNMQGTEDVVETELGPDDVLESAVPTADPQPSVVPGTPPPGAAEPEEIPEPQLPGFDELLALPDPNVAVHWAEPGVSLAVFTIGSRAAPVCNAVPQAAWSTGPGTIEVAFGPNDYQGDCPADGGVWGWVFTLPEAVPATLDVEVTVTGTTHDGQAAVVTVAPDDVYPLD</sequence>
<dbReference type="EMBL" id="BJUU01000004">
    <property type="protein sequence ID" value="GEK79610.1"/>
    <property type="molecule type" value="Genomic_DNA"/>
</dbReference>
<keyword evidence="4" id="KW-1185">Reference proteome</keyword>
<feature type="region of interest" description="Disordered" evidence="1">
    <location>
        <begin position="167"/>
        <end position="200"/>
    </location>
</feature>
<evidence type="ECO:0000313" key="3">
    <source>
        <dbReference type="EMBL" id="GEK79610.1"/>
    </source>
</evidence>
<evidence type="ECO:0000256" key="1">
    <source>
        <dbReference type="SAM" id="MobiDB-lite"/>
    </source>
</evidence>
<keyword evidence="2" id="KW-0732">Signal</keyword>
<feature type="compositionally biased region" description="Low complexity" evidence="1">
    <location>
        <begin position="21"/>
        <end position="33"/>
    </location>
</feature>
<comment type="caution">
    <text evidence="3">The sequence shown here is derived from an EMBL/GenBank/DDBJ whole genome shotgun (WGS) entry which is preliminary data.</text>
</comment>
<organism evidence="3 4">
    <name type="scientific">Agrococcus baldri</name>
    <dbReference type="NCBI Taxonomy" id="153730"/>
    <lineage>
        <taxon>Bacteria</taxon>
        <taxon>Bacillati</taxon>
        <taxon>Actinomycetota</taxon>
        <taxon>Actinomycetes</taxon>
        <taxon>Micrococcales</taxon>
        <taxon>Microbacteriaceae</taxon>
        <taxon>Agrococcus</taxon>
    </lineage>
</organism>
<gene>
    <name evidence="3" type="ORF">ABA31_09610</name>
</gene>
<reference evidence="3 4" key="1">
    <citation type="submission" date="2019-07" db="EMBL/GenBank/DDBJ databases">
        <title>Whole genome shotgun sequence of Agrococcus baldri NBRC 103055.</title>
        <authorList>
            <person name="Hosoyama A."/>
            <person name="Uohara A."/>
            <person name="Ohji S."/>
            <person name="Ichikawa N."/>
        </authorList>
    </citation>
    <scope>NUCLEOTIDE SEQUENCE [LARGE SCALE GENOMIC DNA]</scope>
    <source>
        <strain evidence="3 4">NBRC 103055</strain>
    </source>
</reference>
<feature type="chain" id="PRO_5041647912" evidence="2">
    <location>
        <begin position="22"/>
        <end position="316"/>
    </location>
</feature>
<protein>
    <submittedName>
        <fullName evidence="3">Uncharacterized protein</fullName>
    </submittedName>
</protein>